<protein>
    <submittedName>
        <fullName evidence="2">PDZ domain-containing protein</fullName>
    </submittedName>
</protein>
<dbReference type="WBParaSite" id="RSKR_0000590400.1">
    <property type="protein sequence ID" value="RSKR_0000590400.1"/>
    <property type="gene ID" value="RSKR_0000590400"/>
</dbReference>
<accession>A0AC35U028</accession>
<proteinExistence type="predicted"/>
<sequence length="217" mass="23882">MSGKEVMPVSAVTKKPHETTDCLINIDTEKPLGTIEKTLELDWNSNTGGKRIGIGFSVRGSGIYVSKCEPGSFAEDIFEIGDIIISINGEKISTREEGRNLICKNLKESGKVSFLIRRDLDDVRKQHIQRLNVSKETGSCVASVRLNSDCQRICGDAAEAWKAQTQNNIKSKLIKDQEQAAALACAVQFDDVPCTKYISSDTEGKHLKKVPAKKPKE</sequence>
<organism evidence="1 2">
    <name type="scientific">Rhabditophanes sp. KR3021</name>
    <dbReference type="NCBI Taxonomy" id="114890"/>
    <lineage>
        <taxon>Eukaryota</taxon>
        <taxon>Metazoa</taxon>
        <taxon>Ecdysozoa</taxon>
        <taxon>Nematoda</taxon>
        <taxon>Chromadorea</taxon>
        <taxon>Rhabditida</taxon>
        <taxon>Tylenchina</taxon>
        <taxon>Panagrolaimomorpha</taxon>
        <taxon>Strongyloidoidea</taxon>
        <taxon>Alloionematidae</taxon>
        <taxon>Rhabditophanes</taxon>
    </lineage>
</organism>
<name>A0AC35U028_9BILA</name>
<evidence type="ECO:0000313" key="1">
    <source>
        <dbReference type="Proteomes" id="UP000095286"/>
    </source>
</evidence>
<reference evidence="2" key="1">
    <citation type="submission" date="2016-11" db="UniProtKB">
        <authorList>
            <consortium name="WormBaseParasite"/>
        </authorList>
    </citation>
    <scope>IDENTIFICATION</scope>
    <source>
        <strain evidence="2">KR3021</strain>
    </source>
</reference>
<dbReference type="Proteomes" id="UP000095286">
    <property type="component" value="Unplaced"/>
</dbReference>
<evidence type="ECO:0000313" key="2">
    <source>
        <dbReference type="WBParaSite" id="RSKR_0000590400.1"/>
    </source>
</evidence>